<gene>
    <name evidence="2" type="ORF">TMPK1_27210</name>
</gene>
<organism evidence="2 3">
    <name type="scientific">Roseiterribacter gracilis</name>
    <dbReference type="NCBI Taxonomy" id="2812848"/>
    <lineage>
        <taxon>Bacteria</taxon>
        <taxon>Pseudomonadati</taxon>
        <taxon>Pseudomonadota</taxon>
        <taxon>Alphaproteobacteria</taxon>
        <taxon>Rhodospirillales</taxon>
        <taxon>Roseiterribacteraceae</taxon>
        <taxon>Roseiterribacter</taxon>
    </lineage>
</organism>
<dbReference type="AlphaFoldDB" id="A0A8S8XCS3"/>
<dbReference type="PANTHER" id="PTHR42964:SF1">
    <property type="entry name" value="POLYKETIDE BIOSYNTHESIS ENOYL-COA HYDRATASE PKSH-RELATED"/>
    <property type="match status" value="1"/>
</dbReference>
<dbReference type="Proteomes" id="UP000681075">
    <property type="component" value="Unassembled WGS sequence"/>
</dbReference>
<dbReference type="CDD" id="cd06558">
    <property type="entry name" value="crotonase-like"/>
    <property type="match status" value="1"/>
</dbReference>
<dbReference type="InterPro" id="IPR029045">
    <property type="entry name" value="ClpP/crotonase-like_dom_sf"/>
</dbReference>
<dbReference type="InterPro" id="IPR051683">
    <property type="entry name" value="Enoyl-CoA_Hydratase/Isomerase"/>
</dbReference>
<dbReference type="EMBL" id="BOPV01000001">
    <property type="protein sequence ID" value="GIL40484.1"/>
    <property type="molecule type" value="Genomic_DNA"/>
</dbReference>
<dbReference type="Gene3D" id="3.90.226.10">
    <property type="entry name" value="2-enoyl-CoA Hydratase, Chain A, domain 1"/>
    <property type="match status" value="1"/>
</dbReference>
<proteinExistence type="inferred from homology"/>
<dbReference type="Pfam" id="PF00378">
    <property type="entry name" value="ECH_1"/>
    <property type="match status" value="1"/>
</dbReference>
<dbReference type="GO" id="GO:0008300">
    <property type="term" value="P:isoprenoid catabolic process"/>
    <property type="evidence" value="ECO:0007669"/>
    <property type="project" value="TreeGrafter"/>
</dbReference>
<accession>A0A8S8XCS3</accession>
<dbReference type="InterPro" id="IPR014748">
    <property type="entry name" value="Enoyl-CoA_hydra_C"/>
</dbReference>
<comment type="caution">
    <text evidence="2">The sequence shown here is derived from an EMBL/GenBank/DDBJ whole genome shotgun (WGS) entry which is preliminary data.</text>
</comment>
<dbReference type="RefSeq" id="WP_420243582.1">
    <property type="nucleotide sequence ID" value="NZ_BOPV01000001.1"/>
</dbReference>
<protein>
    <submittedName>
        <fullName evidence="2">Methylglutaconyl-CoA hydratase</fullName>
    </submittedName>
</protein>
<evidence type="ECO:0000313" key="2">
    <source>
        <dbReference type="EMBL" id="GIL40484.1"/>
    </source>
</evidence>
<sequence length="267" mass="27520">MIQYDIDARGVATIAINRPDVANAINEETIAALTEAFEKAAADSAVRVVVLTGRGKAFSAGADLAWMKRASTMSHEENVADALNLAALLQAIDTCPKPTVALVNGAAFGGAVGLTAACDVAIAADNAAFRLSEVRLGLVPGIISPYVVAAIGAKQARRLSVTASLFDAHEALRIGLVASVVPLDELGAAGAKLVAAILENAPQAMTMAKTLIGVVANEPIDEALAQLTAEFIAAARASDEGREGVAAFLEKRLPNWRTPRAGAKENN</sequence>
<name>A0A8S8XCS3_9PROT</name>
<reference evidence="2" key="1">
    <citation type="submission" date="2021-02" db="EMBL/GenBank/DDBJ databases">
        <title>Genome sequence of Rhodospirillales sp. strain TMPK1 isolated from soil.</title>
        <authorList>
            <person name="Nakai R."/>
            <person name="Kusada H."/>
            <person name="Tamaki H."/>
        </authorList>
    </citation>
    <scope>NUCLEOTIDE SEQUENCE</scope>
    <source>
        <strain evidence="2">TMPK1</strain>
    </source>
</reference>
<dbReference type="Gene3D" id="1.10.12.10">
    <property type="entry name" value="Lyase 2-enoyl-coa Hydratase, Chain A, domain 2"/>
    <property type="match status" value="1"/>
</dbReference>
<dbReference type="PANTHER" id="PTHR42964">
    <property type="entry name" value="ENOYL-COA HYDRATASE"/>
    <property type="match status" value="1"/>
</dbReference>
<comment type="similarity">
    <text evidence="1">Belongs to the enoyl-CoA hydratase/isomerase family.</text>
</comment>
<dbReference type="InterPro" id="IPR001753">
    <property type="entry name" value="Enoyl-CoA_hydra/iso"/>
</dbReference>
<dbReference type="GO" id="GO:0003824">
    <property type="term" value="F:catalytic activity"/>
    <property type="evidence" value="ECO:0007669"/>
    <property type="project" value="UniProtKB-ARBA"/>
</dbReference>
<evidence type="ECO:0000256" key="1">
    <source>
        <dbReference type="ARBA" id="ARBA00005254"/>
    </source>
</evidence>
<evidence type="ECO:0000313" key="3">
    <source>
        <dbReference type="Proteomes" id="UP000681075"/>
    </source>
</evidence>
<keyword evidence="3" id="KW-1185">Reference proteome</keyword>
<dbReference type="SUPFAM" id="SSF52096">
    <property type="entry name" value="ClpP/crotonase"/>
    <property type="match status" value="1"/>
</dbReference>